<dbReference type="Gene3D" id="3.40.225.10">
    <property type="entry name" value="Class II aldolase/adducin N-terminal domain"/>
    <property type="match status" value="1"/>
</dbReference>
<keyword evidence="2" id="KW-0456">Lyase</keyword>
<dbReference type="PANTHER" id="PTHR22789:SF0">
    <property type="entry name" value="3-OXO-TETRONATE 4-PHOSPHATE DECARBOXYLASE-RELATED"/>
    <property type="match status" value="1"/>
</dbReference>
<proteinExistence type="predicted"/>
<dbReference type="InterPro" id="IPR050197">
    <property type="entry name" value="Aldolase_class_II_sugar_metab"/>
</dbReference>
<feature type="domain" description="Class II aldolase/adducin N-terminal" evidence="3">
    <location>
        <begin position="28"/>
        <end position="201"/>
    </location>
</feature>
<dbReference type="Pfam" id="PF00596">
    <property type="entry name" value="Aldolase_II"/>
    <property type="match status" value="1"/>
</dbReference>
<evidence type="ECO:0000313" key="4">
    <source>
        <dbReference type="EMBL" id="GEL21925.1"/>
    </source>
</evidence>
<organism evidence="4 5">
    <name type="scientific">Pseudonocardia sulfidoxydans NBRC 16205</name>
    <dbReference type="NCBI Taxonomy" id="1223511"/>
    <lineage>
        <taxon>Bacteria</taxon>
        <taxon>Bacillati</taxon>
        <taxon>Actinomycetota</taxon>
        <taxon>Actinomycetes</taxon>
        <taxon>Pseudonocardiales</taxon>
        <taxon>Pseudonocardiaceae</taxon>
        <taxon>Pseudonocardia</taxon>
    </lineage>
</organism>
<evidence type="ECO:0000259" key="3">
    <source>
        <dbReference type="SMART" id="SM01007"/>
    </source>
</evidence>
<dbReference type="SUPFAM" id="SSF53639">
    <property type="entry name" value="AraD/HMP-PK domain-like"/>
    <property type="match status" value="1"/>
</dbReference>
<sequence>MPSHTGPPSPPVVTAATISTMLLREAREAVVEHCLRMRDDDLTVATSGNISVRVGDLVAVTPSGVAYDALTPAGVCVVDMAGDPAETGPVPSSELPMHLAVYRATDAGAVVHTHPLYATAVSVLLDELPAVHYMVATLGGPVRVAPYATYGTAELAQLSVAAMEGRSAVILRNHGATTHGPDLATAYTRSLYLEWLCRLWHQASLAGTVDITGRLLPAEEIDRVATMLDGYGQPPELTTG</sequence>
<dbReference type="GO" id="GO:0005829">
    <property type="term" value="C:cytosol"/>
    <property type="evidence" value="ECO:0007669"/>
    <property type="project" value="TreeGrafter"/>
</dbReference>
<dbReference type="InterPro" id="IPR036409">
    <property type="entry name" value="Aldolase_II/adducin_N_sf"/>
</dbReference>
<dbReference type="GO" id="GO:0046872">
    <property type="term" value="F:metal ion binding"/>
    <property type="evidence" value="ECO:0007669"/>
    <property type="project" value="UniProtKB-KW"/>
</dbReference>
<dbReference type="AlphaFoldDB" id="A0A511DAU6"/>
<keyword evidence="5" id="KW-1185">Reference proteome</keyword>
<dbReference type="InterPro" id="IPR001303">
    <property type="entry name" value="Aldolase_II/adducin_N"/>
</dbReference>
<keyword evidence="1" id="KW-0479">Metal-binding</keyword>
<evidence type="ECO:0000256" key="2">
    <source>
        <dbReference type="ARBA" id="ARBA00023239"/>
    </source>
</evidence>
<accession>A0A511DAU6</accession>
<reference evidence="4 5" key="1">
    <citation type="submission" date="2019-07" db="EMBL/GenBank/DDBJ databases">
        <title>Whole genome shotgun sequence of Pseudonocardia sulfidoxydans NBRC 16205.</title>
        <authorList>
            <person name="Hosoyama A."/>
            <person name="Uohara A."/>
            <person name="Ohji S."/>
            <person name="Ichikawa N."/>
        </authorList>
    </citation>
    <scope>NUCLEOTIDE SEQUENCE [LARGE SCALE GENOMIC DNA]</scope>
    <source>
        <strain evidence="4 5">NBRC 16205</strain>
    </source>
</reference>
<name>A0A511DAU6_9PSEU</name>
<dbReference type="GO" id="GO:0019323">
    <property type="term" value="P:pentose catabolic process"/>
    <property type="evidence" value="ECO:0007669"/>
    <property type="project" value="TreeGrafter"/>
</dbReference>
<dbReference type="EMBL" id="BJVJ01000005">
    <property type="protein sequence ID" value="GEL21925.1"/>
    <property type="molecule type" value="Genomic_DNA"/>
</dbReference>
<gene>
    <name evidence="4" type="ORF">PSU4_08790</name>
</gene>
<comment type="caution">
    <text evidence="4">The sequence shown here is derived from an EMBL/GenBank/DDBJ whole genome shotgun (WGS) entry which is preliminary data.</text>
</comment>
<evidence type="ECO:0000256" key="1">
    <source>
        <dbReference type="ARBA" id="ARBA00022723"/>
    </source>
</evidence>
<protein>
    <submittedName>
        <fullName evidence="4">Aldolase</fullName>
    </submittedName>
</protein>
<dbReference type="PANTHER" id="PTHR22789">
    <property type="entry name" value="FUCULOSE PHOSPHATE ALDOLASE"/>
    <property type="match status" value="1"/>
</dbReference>
<evidence type="ECO:0000313" key="5">
    <source>
        <dbReference type="Proteomes" id="UP000321685"/>
    </source>
</evidence>
<dbReference type="GO" id="GO:0016832">
    <property type="term" value="F:aldehyde-lyase activity"/>
    <property type="evidence" value="ECO:0007669"/>
    <property type="project" value="TreeGrafter"/>
</dbReference>
<dbReference type="Proteomes" id="UP000321685">
    <property type="component" value="Unassembled WGS sequence"/>
</dbReference>
<dbReference type="SMART" id="SM01007">
    <property type="entry name" value="Aldolase_II"/>
    <property type="match status" value="1"/>
</dbReference>